<dbReference type="EMBL" id="CM056815">
    <property type="protein sequence ID" value="KAJ8629039.1"/>
    <property type="molecule type" value="Genomic_DNA"/>
</dbReference>
<evidence type="ECO:0000313" key="1">
    <source>
        <dbReference type="EMBL" id="KAJ8629039.1"/>
    </source>
</evidence>
<sequence length="210" mass="23195">MGINNKAKIAATIAFLLFAHLCYMQTCTAIGTILATNNTIKDGDTLVSEREDFALGFFSPQNSTNRYIGIWYNKIRSETIVWVANRDTPLADSSGILTIDVNGNLVILDGRGGTVWSTNISGTAKISNAELLDNGDLQLREVDSENNTQRILWESFDYPTDTDLPSMKLKADPKRNDRTQRLTSWRSASDPSSGNFSAGIYPQKLPQVVI</sequence>
<evidence type="ECO:0000313" key="2">
    <source>
        <dbReference type="Proteomes" id="UP001234297"/>
    </source>
</evidence>
<proteinExistence type="predicted"/>
<accession>A0ACC2L7R3</accession>
<protein>
    <submittedName>
        <fullName evidence="1">Uncharacterized protein</fullName>
    </submittedName>
</protein>
<dbReference type="Proteomes" id="UP001234297">
    <property type="component" value="Chromosome 7"/>
</dbReference>
<reference evidence="1 2" key="1">
    <citation type="journal article" date="2022" name="Hortic Res">
        <title>A haplotype resolved chromosomal level avocado genome allows analysis of novel avocado genes.</title>
        <authorList>
            <person name="Nath O."/>
            <person name="Fletcher S.J."/>
            <person name="Hayward A."/>
            <person name="Shaw L.M."/>
            <person name="Masouleh A.K."/>
            <person name="Furtado A."/>
            <person name="Henry R.J."/>
            <person name="Mitter N."/>
        </authorList>
    </citation>
    <scope>NUCLEOTIDE SEQUENCE [LARGE SCALE GENOMIC DNA]</scope>
    <source>
        <strain evidence="2">cv. Hass</strain>
    </source>
</reference>
<name>A0ACC2L7R3_PERAE</name>
<gene>
    <name evidence="1" type="ORF">MRB53_022362</name>
</gene>
<organism evidence="1 2">
    <name type="scientific">Persea americana</name>
    <name type="common">Avocado</name>
    <dbReference type="NCBI Taxonomy" id="3435"/>
    <lineage>
        <taxon>Eukaryota</taxon>
        <taxon>Viridiplantae</taxon>
        <taxon>Streptophyta</taxon>
        <taxon>Embryophyta</taxon>
        <taxon>Tracheophyta</taxon>
        <taxon>Spermatophyta</taxon>
        <taxon>Magnoliopsida</taxon>
        <taxon>Magnoliidae</taxon>
        <taxon>Laurales</taxon>
        <taxon>Lauraceae</taxon>
        <taxon>Persea</taxon>
    </lineage>
</organism>
<comment type="caution">
    <text evidence="1">The sequence shown here is derived from an EMBL/GenBank/DDBJ whole genome shotgun (WGS) entry which is preliminary data.</text>
</comment>
<keyword evidence="2" id="KW-1185">Reference proteome</keyword>